<evidence type="ECO:0000313" key="2">
    <source>
        <dbReference type="EMBL" id="MDG4946572.1"/>
    </source>
</evidence>
<protein>
    <recommendedName>
        <fullName evidence="4">DUF4468 domain-containing protein</fullName>
    </recommendedName>
</protein>
<dbReference type="Proteomes" id="UP001152599">
    <property type="component" value="Unassembled WGS sequence"/>
</dbReference>
<dbReference type="RefSeq" id="WP_304420945.1">
    <property type="nucleotide sequence ID" value="NZ_JANCMU010000005.1"/>
</dbReference>
<accession>A0A9X4RX77</accession>
<feature type="chain" id="PRO_5040774527" description="DUF4468 domain-containing protein" evidence="1">
    <location>
        <begin position="22"/>
        <end position="247"/>
    </location>
</feature>
<keyword evidence="3" id="KW-1185">Reference proteome</keyword>
<name>A0A9X4RX77_9FLAO</name>
<evidence type="ECO:0008006" key="4">
    <source>
        <dbReference type="Google" id="ProtNLM"/>
    </source>
</evidence>
<dbReference type="AlphaFoldDB" id="A0A9X4RX77"/>
<dbReference type="EMBL" id="JANCMU010000005">
    <property type="protein sequence ID" value="MDG4946572.1"/>
    <property type="molecule type" value="Genomic_DNA"/>
</dbReference>
<feature type="signal peptide" evidence="1">
    <location>
        <begin position="1"/>
        <end position="21"/>
    </location>
</feature>
<evidence type="ECO:0000256" key="1">
    <source>
        <dbReference type="SAM" id="SignalP"/>
    </source>
</evidence>
<organism evidence="2 3">
    <name type="scientific">Profundicola chukchiensis</name>
    <dbReference type="NCBI Taxonomy" id="2961959"/>
    <lineage>
        <taxon>Bacteria</taxon>
        <taxon>Pseudomonadati</taxon>
        <taxon>Bacteroidota</taxon>
        <taxon>Flavobacteriia</taxon>
        <taxon>Flavobacteriales</taxon>
        <taxon>Weeksellaceae</taxon>
        <taxon>Profundicola</taxon>
    </lineage>
</organism>
<keyword evidence="1" id="KW-0732">Signal</keyword>
<evidence type="ECO:0000313" key="3">
    <source>
        <dbReference type="Proteomes" id="UP001152599"/>
    </source>
</evidence>
<comment type="caution">
    <text evidence="2">The sequence shown here is derived from an EMBL/GenBank/DDBJ whole genome shotgun (WGS) entry which is preliminary data.</text>
</comment>
<sequence>MILKKFFLVLITILVSNSIFAQEFDFSKYALALSKITTYADNLGYMEAVDINNIKEEEDILWNEGNSGYIYTESISSIDLFAYKILDKKENKLIVHVFQDPKGTTVNSYIFELLIYNDHLILDNIIEGGDRCQSSVVMDEIEIKDKVLSYSSYITPYKLMSWFGQEDLDYKFADCMYCCIGFANYTYSFETNKKEFENILIIEEYLDDDSIIKKTYDKFVKSRDLKLSLRLDSNELKEFINYTKKKL</sequence>
<reference evidence="2" key="1">
    <citation type="submission" date="2022-07" db="EMBL/GenBank/DDBJ databases">
        <title>Description and genome-wide analysis of Profundicola chukchiensis gen. nov., sp. nov., marine bacteria isolated from bottom sediments of the Chukchi Sea.</title>
        <authorList>
            <person name="Romanenko L."/>
            <person name="Otstavnykh N."/>
            <person name="Kurilenko V."/>
            <person name="Eremeev V."/>
            <person name="Velansky P."/>
            <person name="Mikhailov V."/>
            <person name="Isaeva M."/>
        </authorList>
    </citation>
    <scope>NUCLEOTIDE SEQUENCE</scope>
    <source>
        <strain evidence="2">KMM 9713</strain>
    </source>
</reference>
<gene>
    <name evidence="2" type="ORF">NMK71_09110</name>
</gene>
<proteinExistence type="predicted"/>